<evidence type="ECO:0000313" key="9">
    <source>
        <dbReference type="Proteomes" id="UP001412067"/>
    </source>
</evidence>
<proteinExistence type="inferred from homology"/>
<keyword evidence="6" id="KW-0812">Transmembrane</keyword>
<keyword evidence="6" id="KW-1133">Transmembrane helix</keyword>
<name>A0ABR2LSE3_9ASPA</name>
<keyword evidence="4 6" id="KW-0560">Oxidoreductase</keyword>
<evidence type="ECO:0000256" key="5">
    <source>
        <dbReference type="ARBA" id="ARBA00023136"/>
    </source>
</evidence>
<keyword evidence="5 6" id="KW-0472">Membrane</keyword>
<organism evidence="8 9">
    <name type="scientific">Platanthera guangdongensis</name>
    <dbReference type="NCBI Taxonomy" id="2320717"/>
    <lineage>
        <taxon>Eukaryota</taxon>
        <taxon>Viridiplantae</taxon>
        <taxon>Streptophyta</taxon>
        <taxon>Embryophyta</taxon>
        <taxon>Tracheophyta</taxon>
        <taxon>Spermatophyta</taxon>
        <taxon>Magnoliopsida</taxon>
        <taxon>Liliopsida</taxon>
        <taxon>Asparagales</taxon>
        <taxon>Orchidaceae</taxon>
        <taxon>Orchidoideae</taxon>
        <taxon>Orchideae</taxon>
        <taxon>Orchidinae</taxon>
        <taxon>Platanthera</taxon>
    </lineage>
</organism>
<comment type="function">
    <text evidence="6">Catalyzes the stereospecific oxidation of squalene to (S)-2,3-epoxysqualene, and is considered to be a rate-limiting enzyme in steroid biosynthesis.</text>
</comment>
<feature type="domain" description="Squalene epoxidase" evidence="7">
    <location>
        <begin position="4"/>
        <end position="56"/>
    </location>
</feature>
<comment type="subcellular location">
    <subcellularLocation>
        <location evidence="6">Membrane</location>
        <topology evidence="6">Multi-pass membrane protein</topology>
    </subcellularLocation>
</comment>
<dbReference type="InterPro" id="IPR013698">
    <property type="entry name" value="Squalene_epoxidase"/>
</dbReference>
<comment type="caution">
    <text evidence="8">The sequence shown here is derived from an EMBL/GenBank/DDBJ whole genome shotgun (WGS) entry which is preliminary data.</text>
</comment>
<dbReference type="EC" id="1.14.14.17" evidence="6"/>
<comment type="caution">
    <text evidence="6">Lacks conserved residue(s) required for the propagation of feature annotation.</text>
</comment>
<evidence type="ECO:0000313" key="8">
    <source>
        <dbReference type="EMBL" id="KAK8949756.1"/>
    </source>
</evidence>
<gene>
    <name evidence="8" type="ORF">KSP40_PGU021651</name>
</gene>
<accession>A0ABR2LSE3</accession>
<evidence type="ECO:0000256" key="6">
    <source>
        <dbReference type="RuleBase" id="RU367121"/>
    </source>
</evidence>
<reference evidence="8 9" key="1">
    <citation type="journal article" date="2022" name="Nat. Plants">
        <title>Genomes of leafy and leafless Platanthera orchids illuminate the evolution of mycoheterotrophy.</title>
        <authorList>
            <person name="Li M.H."/>
            <person name="Liu K.W."/>
            <person name="Li Z."/>
            <person name="Lu H.C."/>
            <person name="Ye Q.L."/>
            <person name="Zhang D."/>
            <person name="Wang J.Y."/>
            <person name="Li Y.F."/>
            <person name="Zhong Z.M."/>
            <person name="Liu X."/>
            <person name="Yu X."/>
            <person name="Liu D.K."/>
            <person name="Tu X.D."/>
            <person name="Liu B."/>
            <person name="Hao Y."/>
            <person name="Liao X.Y."/>
            <person name="Jiang Y.T."/>
            <person name="Sun W.H."/>
            <person name="Chen J."/>
            <person name="Chen Y.Q."/>
            <person name="Ai Y."/>
            <person name="Zhai J.W."/>
            <person name="Wu S.S."/>
            <person name="Zhou Z."/>
            <person name="Hsiao Y.Y."/>
            <person name="Wu W.L."/>
            <person name="Chen Y.Y."/>
            <person name="Lin Y.F."/>
            <person name="Hsu J.L."/>
            <person name="Li C.Y."/>
            <person name="Wang Z.W."/>
            <person name="Zhao X."/>
            <person name="Zhong W.Y."/>
            <person name="Ma X.K."/>
            <person name="Ma L."/>
            <person name="Huang J."/>
            <person name="Chen G.Z."/>
            <person name="Huang M.Z."/>
            <person name="Huang L."/>
            <person name="Peng D.H."/>
            <person name="Luo Y.B."/>
            <person name="Zou S.Q."/>
            <person name="Chen S.P."/>
            <person name="Lan S."/>
            <person name="Tsai W.C."/>
            <person name="Van de Peer Y."/>
            <person name="Liu Z.J."/>
        </authorList>
    </citation>
    <scope>NUCLEOTIDE SEQUENCE [LARGE SCALE GENOMIC DNA]</scope>
    <source>
        <strain evidence="8">Lor288</strain>
    </source>
</reference>
<dbReference type="EMBL" id="JBBWWR010000015">
    <property type="protein sequence ID" value="KAK8949756.1"/>
    <property type="molecule type" value="Genomic_DNA"/>
</dbReference>
<evidence type="ECO:0000256" key="1">
    <source>
        <dbReference type="ARBA" id="ARBA00001974"/>
    </source>
</evidence>
<comment type="similarity">
    <text evidence="6">Belongs to the squalene monooxygenase family.</text>
</comment>
<feature type="transmembrane region" description="Helical" evidence="6">
    <location>
        <begin position="28"/>
        <end position="47"/>
    </location>
</feature>
<comment type="cofactor">
    <cofactor evidence="1 6">
        <name>FAD</name>
        <dbReference type="ChEBI" id="CHEBI:57692"/>
    </cofactor>
</comment>
<protein>
    <recommendedName>
        <fullName evidence="6">Squalene monooxygenase</fullName>
        <ecNumber evidence="6">1.14.14.17</ecNumber>
    </recommendedName>
</protein>
<evidence type="ECO:0000259" key="7">
    <source>
        <dbReference type="Pfam" id="PF08491"/>
    </source>
</evidence>
<keyword evidence="3 6" id="KW-0274">FAD</keyword>
<evidence type="ECO:0000256" key="3">
    <source>
        <dbReference type="ARBA" id="ARBA00022827"/>
    </source>
</evidence>
<keyword evidence="9" id="KW-1185">Reference proteome</keyword>
<dbReference type="InterPro" id="IPR040125">
    <property type="entry name" value="Squalene_monox"/>
</dbReference>
<evidence type="ECO:0000256" key="4">
    <source>
        <dbReference type="ARBA" id="ARBA00023002"/>
    </source>
</evidence>
<keyword evidence="2 6" id="KW-0285">Flavoprotein</keyword>
<evidence type="ECO:0000256" key="2">
    <source>
        <dbReference type="ARBA" id="ARBA00022630"/>
    </source>
</evidence>
<sequence length="74" mass="8233">MKCDYLSLGGTCSFEPVALLSSLNPRPLSLVAHFFGVAIFGVGRLMFPFPSPKRMWIGAMLMHSVMEFSVYFVV</sequence>
<comment type="catalytic activity">
    <reaction evidence="6">
        <text>squalene + reduced [NADPH--hemoprotein reductase] + O2 = (S)-2,3-epoxysqualene + oxidized [NADPH--hemoprotein reductase] + H2O + H(+)</text>
        <dbReference type="Rhea" id="RHEA:25282"/>
        <dbReference type="Rhea" id="RHEA-COMP:11964"/>
        <dbReference type="Rhea" id="RHEA-COMP:11965"/>
        <dbReference type="ChEBI" id="CHEBI:15377"/>
        <dbReference type="ChEBI" id="CHEBI:15378"/>
        <dbReference type="ChEBI" id="CHEBI:15379"/>
        <dbReference type="ChEBI" id="CHEBI:15440"/>
        <dbReference type="ChEBI" id="CHEBI:15441"/>
        <dbReference type="ChEBI" id="CHEBI:57618"/>
        <dbReference type="ChEBI" id="CHEBI:58210"/>
        <dbReference type="EC" id="1.14.14.17"/>
    </reaction>
</comment>
<dbReference type="Proteomes" id="UP001412067">
    <property type="component" value="Unassembled WGS sequence"/>
</dbReference>
<dbReference type="Pfam" id="PF08491">
    <property type="entry name" value="SE"/>
    <property type="match status" value="1"/>
</dbReference>
<dbReference type="PANTHER" id="PTHR10835:SF0">
    <property type="entry name" value="SQUALENE MONOOXYGENASE"/>
    <property type="match status" value="1"/>
</dbReference>
<dbReference type="PANTHER" id="PTHR10835">
    <property type="entry name" value="SQUALENE MONOOXYGENASE"/>
    <property type="match status" value="1"/>
</dbReference>